<protein>
    <recommendedName>
        <fullName evidence="6">Fe2OG dioxygenase domain-containing protein</fullName>
    </recommendedName>
</protein>
<dbReference type="EMBL" id="BRXZ01000656">
    <property type="protein sequence ID" value="GMH49989.1"/>
    <property type="molecule type" value="Genomic_DNA"/>
</dbReference>
<keyword evidence="8" id="KW-1185">Reference proteome</keyword>
<dbReference type="InterPro" id="IPR005123">
    <property type="entry name" value="Oxoglu/Fe-dep_dioxygenase_dom"/>
</dbReference>
<dbReference type="GO" id="GO:0005783">
    <property type="term" value="C:endoplasmic reticulum"/>
    <property type="evidence" value="ECO:0007669"/>
    <property type="project" value="TreeGrafter"/>
</dbReference>
<dbReference type="GO" id="GO:0031418">
    <property type="term" value="F:L-ascorbic acid binding"/>
    <property type="evidence" value="ECO:0007669"/>
    <property type="project" value="InterPro"/>
</dbReference>
<dbReference type="InterPro" id="IPR044862">
    <property type="entry name" value="Pro_4_hyd_alph_FE2OG_OXY"/>
</dbReference>
<keyword evidence="4" id="KW-0560">Oxidoreductase</keyword>
<dbReference type="GO" id="GO:0005506">
    <property type="term" value="F:iron ion binding"/>
    <property type="evidence" value="ECO:0007669"/>
    <property type="project" value="InterPro"/>
</dbReference>
<gene>
    <name evidence="7" type="ORF">TrRE_jg2799</name>
</gene>
<dbReference type="InterPro" id="IPR045054">
    <property type="entry name" value="P4HA-like"/>
</dbReference>
<comment type="cofactor">
    <cofactor evidence="1">
        <name>L-ascorbate</name>
        <dbReference type="ChEBI" id="CHEBI:38290"/>
    </cofactor>
</comment>
<dbReference type="OrthoDB" id="197550at2759"/>
<evidence type="ECO:0000313" key="7">
    <source>
        <dbReference type="EMBL" id="GMH49989.1"/>
    </source>
</evidence>
<evidence type="ECO:0000259" key="6">
    <source>
        <dbReference type="PROSITE" id="PS51471"/>
    </source>
</evidence>
<evidence type="ECO:0000256" key="1">
    <source>
        <dbReference type="ARBA" id="ARBA00001961"/>
    </source>
</evidence>
<dbReference type="AlphaFoldDB" id="A0A9W6ZGA2"/>
<dbReference type="InterPro" id="IPR006620">
    <property type="entry name" value="Pro_4_hyd_alph"/>
</dbReference>
<evidence type="ECO:0000256" key="4">
    <source>
        <dbReference type="ARBA" id="ARBA00023002"/>
    </source>
</evidence>
<dbReference type="PROSITE" id="PS51471">
    <property type="entry name" value="FE2OG_OXY"/>
    <property type="match status" value="1"/>
</dbReference>
<dbReference type="PANTHER" id="PTHR10869">
    <property type="entry name" value="PROLYL 4-HYDROXYLASE ALPHA SUBUNIT"/>
    <property type="match status" value="1"/>
</dbReference>
<proteinExistence type="predicted"/>
<name>A0A9W6ZGA2_9STRA</name>
<dbReference type="Proteomes" id="UP001165082">
    <property type="component" value="Unassembled WGS sequence"/>
</dbReference>
<feature type="domain" description="Fe2OG dioxygenase" evidence="6">
    <location>
        <begin position="320"/>
        <end position="437"/>
    </location>
</feature>
<dbReference type="Pfam" id="PF13640">
    <property type="entry name" value="2OG-FeII_Oxy_3"/>
    <property type="match status" value="1"/>
</dbReference>
<evidence type="ECO:0000256" key="5">
    <source>
        <dbReference type="ARBA" id="ARBA00023004"/>
    </source>
</evidence>
<keyword evidence="2" id="KW-0479">Metal-binding</keyword>
<reference evidence="7" key="1">
    <citation type="submission" date="2022-07" db="EMBL/GenBank/DDBJ databases">
        <title>Genome analysis of Parmales, a sister group of diatoms, reveals the evolutionary specialization of diatoms from phago-mixotrophs to photoautotrophs.</title>
        <authorList>
            <person name="Ban H."/>
            <person name="Sato S."/>
            <person name="Yoshikawa S."/>
            <person name="Kazumasa Y."/>
            <person name="Nakamura Y."/>
            <person name="Ichinomiya M."/>
            <person name="Saitoh K."/>
            <person name="Sato N."/>
            <person name="Blanc-Mathieu R."/>
            <person name="Endo H."/>
            <person name="Kuwata A."/>
            <person name="Ogata H."/>
        </authorList>
    </citation>
    <scope>NUCLEOTIDE SEQUENCE</scope>
</reference>
<accession>A0A9W6ZGA2</accession>
<keyword evidence="3" id="KW-0223">Dioxygenase</keyword>
<evidence type="ECO:0000256" key="3">
    <source>
        <dbReference type="ARBA" id="ARBA00022964"/>
    </source>
</evidence>
<dbReference type="GO" id="GO:0004656">
    <property type="term" value="F:procollagen-proline 4-dioxygenase activity"/>
    <property type="evidence" value="ECO:0007669"/>
    <property type="project" value="TreeGrafter"/>
</dbReference>
<keyword evidence="5" id="KW-0408">Iron</keyword>
<evidence type="ECO:0000256" key="2">
    <source>
        <dbReference type="ARBA" id="ARBA00022723"/>
    </source>
</evidence>
<comment type="caution">
    <text evidence="7">The sequence shown here is derived from an EMBL/GenBank/DDBJ whole genome shotgun (WGS) entry which is preliminary data.</text>
</comment>
<organism evidence="7 8">
    <name type="scientific">Triparma retinervis</name>
    <dbReference type="NCBI Taxonomy" id="2557542"/>
    <lineage>
        <taxon>Eukaryota</taxon>
        <taxon>Sar</taxon>
        <taxon>Stramenopiles</taxon>
        <taxon>Ochrophyta</taxon>
        <taxon>Bolidophyceae</taxon>
        <taxon>Parmales</taxon>
        <taxon>Triparmaceae</taxon>
        <taxon>Triparma</taxon>
    </lineage>
</organism>
<evidence type="ECO:0000313" key="8">
    <source>
        <dbReference type="Proteomes" id="UP001165082"/>
    </source>
</evidence>
<sequence>MTQLGSLGPSFYLSPPLKPLRRVLHPLIHHSLAQYKLPDYPALTTALLSPPSTAKDKEQAILYLSAIRDMGIKVKQGTVQRWVRMASGTGFGSEVGGPGRRVRLLAGIVGVGGAGDDRGEGPNAHDPTRALTEAKTQAGEGGEGIWDMGTFELTSQESGPTETTEAGGDAYEPDVRTFAECLRIPGPDRKPPNASDLVVRMSSDPVCNGGEGAPPTLFQTAQPPNVKKHKVEGVEGAFVLENVLGPRECEYVRSTMELMGFSRNQVVGKEDTGIGECEWMTCEAKGEGGANGTNEKGMLGAIWNRVRDLVPTVQGKKPVGINARWRGFRYREGGVYRMHIDGSWVRGGVRKGRLVEDDGGGVKSRLTFLMYLNDDFEGGETTFFAPRRGGGLEGRKVRPRKGSVLVFPQGNERSLLHEGSGVKGGGTKWVVRTDVLYEGF</sequence>
<dbReference type="Gene3D" id="2.60.120.620">
    <property type="entry name" value="q2cbj1_9rhob like domain"/>
    <property type="match status" value="1"/>
</dbReference>
<dbReference type="SMART" id="SM00702">
    <property type="entry name" value="P4Hc"/>
    <property type="match status" value="1"/>
</dbReference>
<dbReference type="PANTHER" id="PTHR10869:SF247">
    <property type="entry name" value="FE2OG DIOXYGENASE DOMAIN-CONTAINING PROTEIN"/>
    <property type="match status" value="1"/>
</dbReference>